<gene>
    <name evidence="2" type="ORF">GCM10009416_44300</name>
</gene>
<accession>A0ABN1G0Q6</accession>
<dbReference type="InterPro" id="IPR009562">
    <property type="entry name" value="DUF1178"/>
</dbReference>
<dbReference type="RefSeq" id="WP_343897600.1">
    <property type="nucleotide sequence ID" value="NZ_BAAAFZ010000078.1"/>
</dbReference>
<keyword evidence="3" id="KW-1185">Reference proteome</keyword>
<dbReference type="Pfam" id="PF06676">
    <property type="entry name" value="DUF1178"/>
    <property type="match status" value="1"/>
</dbReference>
<organism evidence="2 3">
    <name type="scientific">Craurococcus roseus</name>
    <dbReference type="NCBI Taxonomy" id="77585"/>
    <lineage>
        <taxon>Bacteria</taxon>
        <taxon>Pseudomonadati</taxon>
        <taxon>Pseudomonadota</taxon>
        <taxon>Alphaproteobacteria</taxon>
        <taxon>Acetobacterales</taxon>
        <taxon>Acetobacteraceae</taxon>
        <taxon>Craurococcus</taxon>
    </lineage>
</organism>
<reference evidence="2 3" key="1">
    <citation type="journal article" date="2019" name="Int. J. Syst. Evol. Microbiol.">
        <title>The Global Catalogue of Microorganisms (GCM) 10K type strain sequencing project: providing services to taxonomists for standard genome sequencing and annotation.</title>
        <authorList>
            <consortium name="The Broad Institute Genomics Platform"/>
            <consortium name="The Broad Institute Genome Sequencing Center for Infectious Disease"/>
            <person name="Wu L."/>
            <person name="Ma J."/>
        </authorList>
    </citation>
    <scope>NUCLEOTIDE SEQUENCE [LARGE SCALE GENOMIC DNA]</scope>
    <source>
        <strain evidence="2 3">JCM 9933</strain>
    </source>
</reference>
<evidence type="ECO:0000313" key="2">
    <source>
        <dbReference type="EMBL" id="GAA0601584.1"/>
    </source>
</evidence>
<feature type="region of interest" description="Disordered" evidence="1">
    <location>
        <begin position="54"/>
        <end position="88"/>
    </location>
</feature>
<protein>
    <submittedName>
        <fullName evidence="2">DUF1178 family protein</fullName>
    </submittedName>
</protein>
<sequence length="175" mass="18847">MIHYQLRCASGHDFDGWFRDSGAFDTQAKAGFVECPTCGATDVAKRLMAPAIPKKGARRRKEVMASATEEAASAPEPRAPAEAPGGGMVSGPIPAQLVALLQRMRGEVERNCEYVGPKFAEAARRLHKRQQEGGQAEGQSNPRGIYGEATDAEAEALRDEGIDVARIPWIQRADG</sequence>
<evidence type="ECO:0000256" key="1">
    <source>
        <dbReference type="SAM" id="MobiDB-lite"/>
    </source>
</evidence>
<evidence type="ECO:0000313" key="3">
    <source>
        <dbReference type="Proteomes" id="UP001501588"/>
    </source>
</evidence>
<dbReference type="Proteomes" id="UP001501588">
    <property type="component" value="Unassembled WGS sequence"/>
</dbReference>
<name>A0ABN1G0Q6_9PROT</name>
<dbReference type="EMBL" id="BAAAFZ010000078">
    <property type="protein sequence ID" value="GAA0601584.1"/>
    <property type="molecule type" value="Genomic_DNA"/>
</dbReference>
<comment type="caution">
    <text evidence="2">The sequence shown here is derived from an EMBL/GenBank/DDBJ whole genome shotgun (WGS) entry which is preliminary data.</text>
</comment>
<feature type="compositionally biased region" description="Low complexity" evidence="1">
    <location>
        <begin position="65"/>
        <end position="83"/>
    </location>
</feature>
<feature type="region of interest" description="Disordered" evidence="1">
    <location>
        <begin position="125"/>
        <end position="175"/>
    </location>
</feature>
<proteinExistence type="predicted"/>
<dbReference type="PIRSF" id="PIRSF032131">
    <property type="entry name" value="UCP032131"/>
    <property type="match status" value="1"/>
</dbReference>